<organism evidence="1 2">
    <name type="scientific">Roseovarius pelagicus</name>
    <dbReference type="NCBI Taxonomy" id="2980108"/>
    <lineage>
        <taxon>Bacteria</taxon>
        <taxon>Pseudomonadati</taxon>
        <taxon>Pseudomonadota</taxon>
        <taxon>Alphaproteobacteria</taxon>
        <taxon>Rhodobacterales</taxon>
        <taxon>Roseobacteraceae</taxon>
        <taxon>Roseovarius</taxon>
    </lineage>
</organism>
<dbReference type="Proteomes" id="UP001064087">
    <property type="component" value="Chromosome"/>
</dbReference>
<name>A0ABY6DJL0_9RHOB</name>
<gene>
    <name evidence="1" type="ORF">N7U68_10095</name>
</gene>
<accession>A0ABY6DJL0</accession>
<dbReference type="Pfam" id="PF11749">
    <property type="entry name" value="DUF3305"/>
    <property type="match status" value="1"/>
</dbReference>
<dbReference type="EMBL" id="CP106738">
    <property type="protein sequence ID" value="UXX85138.1"/>
    <property type="molecule type" value="Genomic_DNA"/>
</dbReference>
<dbReference type="InterPro" id="IPR021736">
    <property type="entry name" value="DUF3305"/>
</dbReference>
<proteinExistence type="predicted"/>
<dbReference type="RefSeq" id="WP_165197926.1">
    <property type="nucleotide sequence ID" value="NZ_CP106738.1"/>
</dbReference>
<keyword evidence="2" id="KW-1185">Reference proteome</keyword>
<sequence>MPLGIVIRRVPGVTRWALHTWQAVAVLPGADKAEWKELRRDGDAVEFHAATLQLELFRTDTESYLHGLSAKVPAIYVVMRQSEGTHPLDVVLATASPYEAQDYADTGEELVEKVPMPQGLVAWIRDFIELHHEDEVFIKRRRDKTRVDRKEDGIGDARIRQVADVYRAPSNKETVH</sequence>
<protein>
    <submittedName>
        <fullName evidence="1">DUF3305 domain-containing protein</fullName>
    </submittedName>
</protein>
<reference evidence="1" key="1">
    <citation type="submission" date="2022-10" db="EMBL/GenBank/DDBJ databases">
        <title>Roseovarius pelagicus sp. nov., isolated from Arctic seawater.</title>
        <authorList>
            <person name="Hong Y.W."/>
            <person name="Hwang C.Y."/>
        </authorList>
    </citation>
    <scope>NUCLEOTIDE SEQUENCE</scope>
    <source>
        <strain evidence="1">HL-MP18</strain>
    </source>
</reference>
<evidence type="ECO:0000313" key="1">
    <source>
        <dbReference type="EMBL" id="UXX85138.1"/>
    </source>
</evidence>
<evidence type="ECO:0000313" key="2">
    <source>
        <dbReference type="Proteomes" id="UP001064087"/>
    </source>
</evidence>